<feature type="non-terminal residue" evidence="3">
    <location>
        <position position="544"/>
    </location>
</feature>
<comment type="caution">
    <text evidence="3">The sequence shown here is derived from an EMBL/GenBank/DDBJ whole genome shotgun (WGS) entry which is preliminary data.</text>
</comment>
<dbReference type="OrthoDB" id="9764467at2"/>
<keyword evidence="4" id="KW-1185">Reference proteome</keyword>
<dbReference type="Proteomes" id="UP000250369">
    <property type="component" value="Unassembled WGS sequence"/>
</dbReference>
<accession>A0A329LL13</accession>
<evidence type="ECO:0000259" key="2">
    <source>
        <dbReference type="Pfam" id="PF13514"/>
    </source>
</evidence>
<feature type="coiled-coil region" evidence="1">
    <location>
        <begin position="355"/>
        <end position="418"/>
    </location>
</feature>
<evidence type="ECO:0000256" key="1">
    <source>
        <dbReference type="SAM" id="Coils"/>
    </source>
</evidence>
<organism evidence="3 4">
    <name type="scientific">Paenibacillus contaminans</name>
    <dbReference type="NCBI Taxonomy" id="450362"/>
    <lineage>
        <taxon>Bacteria</taxon>
        <taxon>Bacillati</taxon>
        <taxon>Bacillota</taxon>
        <taxon>Bacilli</taxon>
        <taxon>Bacillales</taxon>
        <taxon>Paenibacillaceae</taxon>
        <taxon>Paenibacillus</taxon>
    </lineage>
</organism>
<evidence type="ECO:0000313" key="4">
    <source>
        <dbReference type="Proteomes" id="UP000250369"/>
    </source>
</evidence>
<name>A0A329LL13_9BACL</name>
<feature type="domain" description="YhaN AAA" evidence="2">
    <location>
        <begin position="1"/>
        <end position="210"/>
    </location>
</feature>
<dbReference type="SUPFAM" id="SSF52540">
    <property type="entry name" value="P-loop containing nucleoside triphosphate hydrolases"/>
    <property type="match status" value="1"/>
</dbReference>
<keyword evidence="1" id="KW-0175">Coiled coil</keyword>
<dbReference type="Gene3D" id="3.40.50.300">
    <property type="entry name" value="P-loop containing nucleotide triphosphate hydrolases"/>
    <property type="match status" value="1"/>
</dbReference>
<dbReference type="InterPro" id="IPR027417">
    <property type="entry name" value="P-loop_NTPase"/>
</dbReference>
<dbReference type="AlphaFoldDB" id="A0A329LL13"/>
<sequence length="544" mass="60034">MKIKSIHIERFGPIANRTIFLDKPFTVVFGPNEAGKSTLMAFVRAILFGFPARSGADTAGWRSAMPSAGYLTVVGRNGGELRIERRETLSGGSGRGRAQAGGQAALIREDGSVESGDSALAALLGGISGELYSSLFAFGLSELQELRTLTSDELSGYLYSAGLGSRGASIMAAERKLGQDMEQLYRPRGKNQELHRTLKTIEQLEADVRRGFEQSGRYNALIAELDWLEAAASEADTSANGLRAELGWLELCEQARDVWQRLQTVERELHTLPAADVSDEAPFPEQAMSRYEQLTGELDRLLDEEGRLLLKLGKQEEAMAPLIARQAGDSRLAGKADMMPLVEKIGAYRSGIVSLAEQRLELEQLEEQLAKLQRQIDESWTEEELDRQLVTVAKRDQARDFAERFKQATRSKERADEEWIRRTEEAAAASDELVWRDEALAEAVRKRDRMLDMFGILPSPQAKGSDRLGVTERGIAARSADYEAHADAALAQLRRDLLKLQELQLELRHAAQRERDFALRAEPAPVGRSAAGDAGGAALARLAW</sequence>
<dbReference type="InterPro" id="IPR038734">
    <property type="entry name" value="YhaN_AAA"/>
</dbReference>
<protein>
    <recommendedName>
        <fullName evidence="2">YhaN AAA domain-containing protein</fullName>
    </recommendedName>
</protein>
<dbReference type="EMBL" id="QMFB01000059">
    <property type="protein sequence ID" value="RAV08459.1"/>
    <property type="molecule type" value="Genomic_DNA"/>
</dbReference>
<dbReference type="PANTHER" id="PTHR41259:SF1">
    <property type="entry name" value="DOUBLE-STRAND BREAK REPAIR RAD50 ATPASE, PUTATIVE-RELATED"/>
    <property type="match status" value="1"/>
</dbReference>
<dbReference type="RefSeq" id="WP_158560959.1">
    <property type="nucleotide sequence ID" value="NZ_QMFB01000059.1"/>
</dbReference>
<proteinExistence type="predicted"/>
<reference evidence="3 4" key="1">
    <citation type="journal article" date="2009" name="Int. J. Syst. Evol. Microbiol.">
        <title>Paenibacillus contaminans sp. nov., isolated from a contaminated laboratory plate.</title>
        <authorList>
            <person name="Chou J.H."/>
            <person name="Lee J.H."/>
            <person name="Lin M.C."/>
            <person name="Chang P.S."/>
            <person name="Arun A.B."/>
            <person name="Young C.C."/>
            <person name="Chen W.M."/>
        </authorList>
    </citation>
    <scope>NUCLEOTIDE SEQUENCE [LARGE SCALE GENOMIC DNA]</scope>
    <source>
        <strain evidence="3 4">CKOBP-6</strain>
    </source>
</reference>
<dbReference type="Pfam" id="PF13514">
    <property type="entry name" value="AAA_27"/>
    <property type="match status" value="1"/>
</dbReference>
<dbReference type="PANTHER" id="PTHR41259">
    <property type="entry name" value="DOUBLE-STRAND BREAK REPAIR RAD50 ATPASE, PUTATIVE-RELATED"/>
    <property type="match status" value="1"/>
</dbReference>
<evidence type="ECO:0000313" key="3">
    <source>
        <dbReference type="EMBL" id="RAV08459.1"/>
    </source>
</evidence>
<gene>
    <name evidence="3" type="ORF">DQG23_40990</name>
</gene>
<feature type="coiled-coil region" evidence="1">
    <location>
        <begin position="486"/>
        <end position="513"/>
    </location>
</feature>